<evidence type="ECO:0000256" key="1">
    <source>
        <dbReference type="ARBA" id="ARBA00022448"/>
    </source>
</evidence>
<dbReference type="PROSITE" id="PS00211">
    <property type="entry name" value="ABC_TRANSPORTER_1"/>
    <property type="match status" value="1"/>
</dbReference>
<dbReference type="RefSeq" id="WP_091848567.1">
    <property type="nucleotide sequence ID" value="NZ_FOHZ01000001.1"/>
</dbReference>
<evidence type="ECO:0000256" key="5">
    <source>
        <dbReference type="ARBA" id="ARBA00022967"/>
    </source>
</evidence>
<keyword evidence="4" id="KW-0067">ATP-binding</keyword>
<keyword evidence="1" id="KW-0813">Transport</keyword>
<dbReference type="PANTHER" id="PTHR43499">
    <property type="entry name" value="ABC TRANSPORTER I FAMILY MEMBER 1"/>
    <property type="match status" value="1"/>
</dbReference>
<reference evidence="9" key="1">
    <citation type="submission" date="2016-10" db="EMBL/GenBank/DDBJ databases">
        <authorList>
            <person name="Varghese N."/>
            <person name="Submissions S."/>
        </authorList>
    </citation>
    <scope>NUCLEOTIDE SEQUENCE [LARGE SCALE GENOMIC DNA]</scope>
    <source>
        <strain evidence="9">CGMCC 1.6489</strain>
    </source>
</reference>
<protein>
    <submittedName>
        <fullName evidence="8">Heme exporter protein A</fullName>
    </submittedName>
</protein>
<dbReference type="Proteomes" id="UP000198762">
    <property type="component" value="Unassembled WGS sequence"/>
</dbReference>
<dbReference type="GO" id="GO:0005524">
    <property type="term" value="F:ATP binding"/>
    <property type="evidence" value="ECO:0007669"/>
    <property type="project" value="UniProtKB-KW"/>
</dbReference>
<dbReference type="EMBL" id="FOHZ01000001">
    <property type="protein sequence ID" value="SES75516.1"/>
    <property type="molecule type" value="Genomic_DNA"/>
</dbReference>
<evidence type="ECO:0000256" key="4">
    <source>
        <dbReference type="ARBA" id="ARBA00022840"/>
    </source>
</evidence>
<dbReference type="SMART" id="SM00382">
    <property type="entry name" value="AAA"/>
    <property type="match status" value="1"/>
</dbReference>
<dbReference type="InterPro" id="IPR027417">
    <property type="entry name" value="P-loop_NTPase"/>
</dbReference>
<evidence type="ECO:0000256" key="3">
    <source>
        <dbReference type="ARBA" id="ARBA00022748"/>
    </source>
</evidence>
<proteinExistence type="predicted"/>
<name>A0A1H9Z3S1_9GAMM</name>
<keyword evidence="2" id="KW-0547">Nucleotide-binding</keyword>
<evidence type="ECO:0000256" key="6">
    <source>
        <dbReference type="ARBA" id="ARBA00023136"/>
    </source>
</evidence>
<keyword evidence="9" id="KW-1185">Reference proteome</keyword>
<evidence type="ECO:0000256" key="2">
    <source>
        <dbReference type="ARBA" id="ARBA00022741"/>
    </source>
</evidence>
<dbReference type="AlphaFoldDB" id="A0A1H9Z3S1"/>
<dbReference type="NCBIfam" id="TIGR01189">
    <property type="entry name" value="ccmA"/>
    <property type="match status" value="1"/>
</dbReference>
<evidence type="ECO:0000313" key="9">
    <source>
        <dbReference type="Proteomes" id="UP000198762"/>
    </source>
</evidence>
<accession>A0A1H9Z3S1</accession>
<keyword evidence="6" id="KW-0472">Membrane</keyword>
<dbReference type="GO" id="GO:0016887">
    <property type="term" value="F:ATP hydrolysis activity"/>
    <property type="evidence" value="ECO:0007669"/>
    <property type="project" value="InterPro"/>
</dbReference>
<feature type="domain" description="ABC transporter" evidence="7">
    <location>
        <begin position="12"/>
        <end position="226"/>
    </location>
</feature>
<keyword evidence="3" id="KW-0201">Cytochrome c-type biogenesis</keyword>
<dbReference type="GO" id="GO:0017004">
    <property type="term" value="P:cytochrome complex assembly"/>
    <property type="evidence" value="ECO:0007669"/>
    <property type="project" value="UniProtKB-KW"/>
</dbReference>
<dbReference type="PROSITE" id="PS50893">
    <property type="entry name" value="ABC_TRANSPORTER_2"/>
    <property type="match status" value="1"/>
</dbReference>
<dbReference type="Gene3D" id="3.40.50.300">
    <property type="entry name" value="P-loop containing nucleotide triphosphate hydrolases"/>
    <property type="match status" value="1"/>
</dbReference>
<dbReference type="NCBIfam" id="NF010061">
    <property type="entry name" value="PRK13538.1"/>
    <property type="match status" value="1"/>
</dbReference>
<sequence length="227" mass="24977">MTEPLQHADHLLRAEALECERDGRTLFSDLSFSIVPGTLTRVEGPNGSGKTTLLRILAGLNDNWSGQVYWCGEPRQRHWDQVRRNVLYLGHRPGIKMLLTPLENLQALVAGRQYVPDNILTQALEQVGLGPWTQVPCSQLSAGQKRRVALARLLFADEPVWLLDEAFTALDVDAVAAVERLLEDRVRQGGAVVMTTHHEPALKGMRRIRLGAAGEPESVAHAVGEGG</sequence>
<dbReference type="OrthoDB" id="9800654at2"/>
<dbReference type="Pfam" id="PF00005">
    <property type="entry name" value="ABC_tran"/>
    <property type="match status" value="1"/>
</dbReference>
<dbReference type="SUPFAM" id="SSF52540">
    <property type="entry name" value="P-loop containing nucleoside triphosphate hydrolases"/>
    <property type="match status" value="1"/>
</dbReference>
<dbReference type="InterPro" id="IPR005895">
    <property type="entry name" value="ABC_transptr_haem_export_CcmA"/>
</dbReference>
<dbReference type="InterPro" id="IPR003593">
    <property type="entry name" value="AAA+_ATPase"/>
</dbReference>
<dbReference type="InterPro" id="IPR003439">
    <property type="entry name" value="ABC_transporter-like_ATP-bd"/>
</dbReference>
<gene>
    <name evidence="8" type="ORF">SAMN04487962_101441</name>
</gene>
<evidence type="ECO:0000259" key="7">
    <source>
        <dbReference type="PROSITE" id="PS50893"/>
    </source>
</evidence>
<dbReference type="GO" id="GO:0022857">
    <property type="term" value="F:transmembrane transporter activity"/>
    <property type="evidence" value="ECO:0007669"/>
    <property type="project" value="InterPro"/>
</dbReference>
<organism evidence="8 9">
    <name type="scientific">Marinobacter segnicrescens</name>
    <dbReference type="NCBI Taxonomy" id="430453"/>
    <lineage>
        <taxon>Bacteria</taxon>
        <taxon>Pseudomonadati</taxon>
        <taxon>Pseudomonadota</taxon>
        <taxon>Gammaproteobacteria</taxon>
        <taxon>Pseudomonadales</taxon>
        <taxon>Marinobacteraceae</taxon>
        <taxon>Marinobacter</taxon>
    </lineage>
</organism>
<dbReference type="PANTHER" id="PTHR43499:SF1">
    <property type="entry name" value="ABC TRANSPORTER I FAMILY MEMBER 1"/>
    <property type="match status" value="1"/>
</dbReference>
<dbReference type="STRING" id="430453.SAMN04487962_101441"/>
<keyword evidence="5" id="KW-1278">Translocase</keyword>
<dbReference type="InterPro" id="IPR017871">
    <property type="entry name" value="ABC_transporter-like_CS"/>
</dbReference>
<evidence type="ECO:0000313" key="8">
    <source>
        <dbReference type="EMBL" id="SES75516.1"/>
    </source>
</evidence>